<name>A0A451AI71_9GAMM</name>
<sequence>MFFLESCTWRDDTRIAVGGEAMQEASRCVEAIAKISPGIESAAEQLGERFRPAKKKIPPLPNPAKPEPKIFVRYSPVTRQHGSSRRITETCPVGIRFAHPNLRGLTRPSGNQRVPIALFFVISSAARNLLHS</sequence>
<feature type="region of interest" description="Disordered" evidence="1">
    <location>
        <begin position="50"/>
        <end position="69"/>
    </location>
</feature>
<organism evidence="2">
    <name type="scientific">Candidatus Kentrum sp. UNK</name>
    <dbReference type="NCBI Taxonomy" id="2126344"/>
    <lineage>
        <taxon>Bacteria</taxon>
        <taxon>Pseudomonadati</taxon>
        <taxon>Pseudomonadota</taxon>
        <taxon>Gammaproteobacteria</taxon>
        <taxon>Candidatus Kentrum</taxon>
    </lineage>
</organism>
<accession>A0A451AI71</accession>
<evidence type="ECO:0000313" key="2">
    <source>
        <dbReference type="EMBL" id="VFK65709.1"/>
    </source>
</evidence>
<evidence type="ECO:0000256" key="1">
    <source>
        <dbReference type="SAM" id="MobiDB-lite"/>
    </source>
</evidence>
<proteinExistence type="predicted"/>
<dbReference type="EMBL" id="CAADFZ010000068">
    <property type="protein sequence ID" value="VFK65709.1"/>
    <property type="molecule type" value="Genomic_DNA"/>
</dbReference>
<dbReference type="EMBL" id="CAADGD010000150">
    <property type="protein sequence ID" value="VFK72933.1"/>
    <property type="molecule type" value="Genomic_DNA"/>
</dbReference>
<reference evidence="2" key="1">
    <citation type="submission" date="2019-02" db="EMBL/GenBank/DDBJ databases">
        <authorList>
            <person name="Gruber-Vodicka R. H."/>
            <person name="Seah K. B. B."/>
        </authorList>
    </citation>
    <scope>NUCLEOTIDE SEQUENCE</scope>
    <source>
        <strain evidence="3">BECK_BY19</strain>
        <strain evidence="2">BECK_BY8</strain>
    </source>
</reference>
<evidence type="ECO:0000313" key="3">
    <source>
        <dbReference type="EMBL" id="VFK72933.1"/>
    </source>
</evidence>
<dbReference type="AlphaFoldDB" id="A0A451AI71"/>
<protein>
    <submittedName>
        <fullName evidence="2">Uncharacterized protein</fullName>
    </submittedName>
</protein>
<gene>
    <name evidence="2" type="ORF">BECKUNK1418G_GA0071005_106819</name>
    <name evidence="3" type="ORF">BECKUNK1418H_GA0071006_11506</name>
</gene>